<dbReference type="Proteomes" id="UP001157502">
    <property type="component" value="Chromosome 32"/>
</dbReference>
<accession>A0ACC2F8Y9</accession>
<comment type="caution">
    <text evidence="1">The sequence shown here is derived from an EMBL/GenBank/DDBJ whole genome shotgun (WGS) entry which is preliminary data.</text>
</comment>
<gene>
    <name evidence="1" type="ORF">DPEC_G00329420</name>
</gene>
<organism evidence="1 2">
    <name type="scientific">Dallia pectoralis</name>
    <name type="common">Alaska blackfish</name>
    <dbReference type="NCBI Taxonomy" id="75939"/>
    <lineage>
        <taxon>Eukaryota</taxon>
        <taxon>Metazoa</taxon>
        <taxon>Chordata</taxon>
        <taxon>Craniata</taxon>
        <taxon>Vertebrata</taxon>
        <taxon>Euteleostomi</taxon>
        <taxon>Actinopterygii</taxon>
        <taxon>Neopterygii</taxon>
        <taxon>Teleostei</taxon>
        <taxon>Protacanthopterygii</taxon>
        <taxon>Esociformes</taxon>
        <taxon>Umbridae</taxon>
        <taxon>Dallia</taxon>
    </lineage>
</organism>
<sequence length="70" mass="8406">MIWYPGHLTAKQQSLHPCYRDTDVEYLEIPGKPHLILARCSQRPVVYRWSKSLKLPQTHRHPRNRGLFFH</sequence>
<proteinExistence type="predicted"/>
<evidence type="ECO:0000313" key="1">
    <source>
        <dbReference type="EMBL" id="KAJ7987720.1"/>
    </source>
</evidence>
<keyword evidence="2" id="KW-1185">Reference proteome</keyword>
<name>A0ACC2F8Y9_DALPE</name>
<protein>
    <submittedName>
        <fullName evidence="1">Uncharacterized protein</fullName>
    </submittedName>
</protein>
<reference evidence="1" key="1">
    <citation type="submission" date="2021-05" db="EMBL/GenBank/DDBJ databases">
        <authorList>
            <person name="Pan Q."/>
            <person name="Jouanno E."/>
            <person name="Zahm M."/>
            <person name="Klopp C."/>
            <person name="Cabau C."/>
            <person name="Louis A."/>
            <person name="Berthelot C."/>
            <person name="Parey E."/>
            <person name="Roest Crollius H."/>
            <person name="Montfort J."/>
            <person name="Robinson-Rechavi M."/>
            <person name="Bouchez O."/>
            <person name="Lampietro C."/>
            <person name="Lopez Roques C."/>
            <person name="Donnadieu C."/>
            <person name="Postlethwait J."/>
            <person name="Bobe J."/>
            <person name="Dillon D."/>
            <person name="Chandos A."/>
            <person name="von Hippel F."/>
            <person name="Guiguen Y."/>
        </authorList>
    </citation>
    <scope>NUCLEOTIDE SEQUENCE</scope>
    <source>
        <strain evidence="1">YG-Jan2019</strain>
    </source>
</reference>
<dbReference type="EMBL" id="CM055759">
    <property type="protein sequence ID" value="KAJ7987720.1"/>
    <property type="molecule type" value="Genomic_DNA"/>
</dbReference>
<evidence type="ECO:0000313" key="2">
    <source>
        <dbReference type="Proteomes" id="UP001157502"/>
    </source>
</evidence>